<organism evidence="2 3">
    <name type="scientific">Zophobas morio</name>
    <dbReference type="NCBI Taxonomy" id="2755281"/>
    <lineage>
        <taxon>Eukaryota</taxon>
        <taxon>Metazoa</taxon>
        <taxon>Ecdysozoa</taxon>
        <taxon>Arthropoda</taxon>
        <taxon>Hexapoda</taxon>
        <taxon>Insecta</taxon>
        <taxon>Pterygota</taxon>
        <taxon>Neoptera</taxon>
        <taxon>Endopterygota</taxon>
        <taxon>Coleoptera</taxon>
        <taxon>Polyphaga</taxon>
        <taxon>Cucujiformia</taxon>
        <taxon>Tenebrionidae</taxon>
        <taxon>Zophobas</taxon>
    </lineage>
</organism>
<gene>
    <name evidence="2" type="ORF">Zmor_019722</name>
</gene>
<feature type="transmembrane region" description="Helical" evidence="1">
    <location>
        <begin position="33"/>
        <end position="52"/>
    </location>
</feature>
<evidence type="ECO:0000256" key="1">
    <source>
        <dbReference type="SAM" id="Phobius"/>
    </source>
</evidence>
<name>A0AA38M8M8_9CUCU</name>
<dbReference type="AlphaFoldDB" id="A0AA38M8M8"/>
<keyword evidence="1" id="KW-1133">Transmembrane helix</keyword>
<evidence type="ECO:0000313" key="3">
    <source>
        <dbReference type="Proteomes" id="UP001168821"/>
    </source>
</evidence>
<dbReference type="Proteomes" id="UP001168821">
    <property type="component" value="Unassembled WGS sequence"/>
</dbReference>
<keyword evidence="1" id="KW-0472">Membrane</keyword>
<accession>A0AA38M8M8</accession>
<sequence length="103" mass="11919">MPIREILEGDPLLVLTYLSIILSVNRVGRKISYFYYAFLVTTVSVDILVISVNKEWNLLFGQYLAFIGGLPVVFACYATACHRSYVNMIWNIYNETFPFLWPL</sequence>
<keyword evidence="3" id="KW-1185">Reference proteome</keyword>
<reference evidence="2" key="1">
    <citation type="journal article" date="2023" name="G3 (Bethesda)">
        <title>Whole genome assemblies of Zophobas morio and Tenebrio molitor.</title>
        <authorList>
            <person name="Kaur S."/>
            <person name="Stinson S.A."/>
            <person name="diCenzo G.C."/>
        </authorList>
    </citation>
    <scope>NUCLEOTIDE SEQUENCE</scope>
    <source>
        <strain evidence="2">QUZm001</strain>
    </source>
</reference>
<feature type="transmembrane region" description="Helical" evidence="1">
    <location>
        <begin position="58"/>
        <end position="80"/>
    </location>
</feature>
<keyword evidence="1" id="KW-0812">Transmembrane</keyword>
<comment type="caution">
    <text evidence="2">The sequence shown here is derived from an EMBL/GenBank/DDBJ whole genome shotgun (WGS) entry which is preliminary data.</text>
</comment>
<proteinExistence type="predicted"/>
<evidence type="ECO:0000313" key="2">
    <source>
        <dbReference type="EMBL" id="KAJ3647870.1"/>
    </source>
</evidence>
<dbReference type="EMBL" id="JALNTZ010000006">
    <property type="protein sequence ID" value="KAJ3647870.1"/>
    <property type="molecule type" value="Genomic_DNA"/>
</dbReference>
<protein>
    <submittedName>
        <fullName evidence="2">Uncharacterized protein</fullName>
    </submittedName>
</protein>